<dbReference type="Gene3D" id="3.40.50.1820">
    <property type="entry name" value="alpha/beta hydrolase"/>
    <property type="match status" value="1"/>
</dbReference>
<name>A0A7S1F3E4_NOCSC</name>
<dbReference type="InterPro" id="IPR002921">
    <property type="entry name" value="Fungal_lipase-type"/>
</dbReference>
<gene>
    <name evidence="3" type="ORF">NSCI0253_LOCUS14728</name>
</gene>
<keyword evidence="1" id="KW-0732">Signal</keyword>
<sequence>MRPSLVSVTGYLLSCTLARCFVYDEAAAKQDMWTNQAMGCAPSNLSDWSCGLPCDTVPLTEVGLVIDSDLDNLIVVGHHLDDCLMIVRGTKNIENAITDVKFVPEKPYGLACPDCSVHSGFYESWIGMKAKVTDLLEQFGCSARNLQITGHSLGGSIAALAAFDLVHTFMLSRLYTYGQPRTGNPDWTAEFDRRLANVPHVRVVEYMDPVPHLSPTNFLFTDYAHTPQEVWYNRTALGDYVLCEDPTDKHCSYQFNTVVTWTHGCDHCSYLGMNPCDCGSDVPNCQDPTNLVV</sequence>
<dbReference type="InterPro" id="IPR051218">
    <property type="entry name" value="Sec_MonoDiacylglyc_Lipase"/>
</dbReference>
<dbReference type="GO" id="GO:0006629">
    <property type="term" value="P:lipid metabolic process"/>
    <property type="evidence" value="ECO:0007669"/>
    <property type="project" value="InterPro"/>
</dbReference>
<feature type="domain" description="Fungal lipase-type" evidence="2">
    <location>
        <begin position="85"/>
        <end position="217"/>
    </location>
</feature>
<dbReference type="Pfam" id="PF01764">
    <property type="entry name" value="Lipase_3"/>
    <property type="match status" value="1"/>
</dbReference>
<evidence type="ECO:0000256" key="1">
    <source>
        <dbReference type="SAM" id="SignalP"/>
    </source>
</evidence>
<dbReference type="SUPFAM" id="SSF53474">
    <property type="entry name" value="alpha/beta-Hydrolases"/>
    <property type="match status" value="1"/>
</dbReference>
<proteinExistence type="predicted"/>
<evidence type="ECO:0000259" key="2">
    <source>
        <dbReference type="Pfam" id="PF01764"/>
    </source>
</evidence>
<protein>
    <recommendedName>
        <fullName evidence="2">Fungal lipase-type domain-containing protein</fullName>
    </recommendedName>
</protein>
<accession>A0A7S1F3E4</accession>
<evidence type="ECO:0000313" key="3">
    <source>
        <dbReference type="EMBL" id="CAD8840380.1"/>
    </source>
</evidence>
<dbReference type="PANTHER" id="PTHR45856">
    <property type="entry name" value="ALPHA/BETA-HYDROLASES SUPERFAMILY PROTEIN"/>
    <property type="match status" value="1"/>
</dbReference>
<feature type="signal peptide" evidence="1">
    <location>
        <begin position="1"/>
        <end position="18"/>
    </location>
</feature>
<dbReference type="PANTHER" id="PTHR45856:SF24">
    <property type="entry name" value="FUNGAL LIPASE-LIKE DOMAIN-CONTAINING PROTEIN"/>
    <property type="match status" value="1"/>
</dbReference>
<reference evidence="3" key="1">
    <citation type="submission" date="2021-01" db="EMBL/GenBank/DDBJ databases">
        <authorList>
            <person name="Corre E."/>
            <person name="Pelletier E."/>
            <person name="Niang G."/>
            <person name="Scheremetjew M."/>
            <person name="Finn R."/>
            <person name="Kale V."/>
            <person name="Holt S."/>
            <person name="Cochrane G."/>
            <person name="Meng A."/>
            <person name="Brown T."/>
            <person name="Cohen L."/>
        </authorList>
    </citation>
    <scope>NUCLEOTIDE SEQUENCE</scope>
</reference>
<organism evidence="3">
    <name type="scientific">Noctiluca scintillans</name>
    <name type="common">Sea sparkle</name>
    <name type="synonym">Red tide dinoflagellate</name>
    <dbReference type="NCBI Taxonomy" id="2966"/>
    <lineage>
        <taxon>Eukaryota</taxon>
        <taxon>Sar</taxon>
        <taxon>Alveolata</taxon>
        <taxon>Dinophyceae</taxon>
        <taxon>Noctilucales</taxon>
        <taxon>Noctilucaceae</taxon>
        <taxon>Noctiluca</taxon>
    </lineage>
</organism>
<dbReference type="EMBL" id="HBFQ01021095">
    <property type="protein sequence ID" value="CAD8840380.1"/>
    <property type="molecule type" value="Transcribed_RNA"/>
</dbReference>
<feature type="chain" id="PRO_5030590251" description="Fungal lipase-type domain-containing protein" evidence="1">
    <location>
        <begin position="19"/>
        <end position="293"/>
    </location>
</feature>
<dbReference type="InterPro" id="IPR029058">
    <property type="entry name" value="AB_hydrolase_fold"/>
</dbReference>
<dbReference type="AlphaFoldDB" id="A0A7S1F3E4"/>
<dbReference type="CDD" id="cd00519">
    <property type="entry name" value="Lipase_3"/>
    <property type="match status" value="1"/>
</dbReference>